<organism evidence="3 4">
    <name type="scientific">Reticulomyxa filosa</name>
    <dbReference type="NCBI Taxonomy" id="46433"/>
    <lineage>
        <taxon>Eukaryota</taxon>
        <taxon>Sar</taxon>
        <taxon>Rhizaria</taxon>
        <taxon>Retaria</taxon>
        <taxon>Foraminifera</taxon>
        <taxon>Monothalamids</taxon>
        <taxon>Reticulomyxidae</taxon>
        <taxon>Reticulomyxa</taxon>
    </lineage>
</organism>
<feature type="transmembrane region" description="Helical" evidence="2">
    <location>
        <begin position="118"/>
        <end position="135"/>
    </location>
</feature>
<comment type="caution">
    <text evidence="3">The sequence shown here is derived from an EMBL/GenBank/DDBJ whole genome shotgun (WGS) entry which is preliminary data.</text>
</comment>
<name>X6NXQ4_RETFI</name>
<accession>X6NXQ4</accession>
<dbReference type="Proteomes" id="UP000023152">
    <property type="component" value="Unassembled WGS sequence"/>
</dbReference>
<proteinExistence type="predicted"/>
<evidence type="ECO:0000256" key="2">
    <source>
        <dbReference type="SAM" id="Phobius"/>
    </source>
</evidence>
<protein>
    <submittedName>
        <fullName evidence="3">Uncharacterized protein</fullName>
    </submittedName>
</protein>
<evidence type="ECO:0000256" key="1">
    <source>
        <dbReference type="SAM" id="MobiDB-lite"/>
    </source>
</evidence>
<keyword evidence="2" id="KW-1133">Transmembrane helix</keyword>
<keyword evidence="2" id="KW-0472">Membrane</keyword>
<reference evidence="3 4" key="1">
    <citation type="journal article" date="2013" name="Curr. Biol.">
        <title>The Genome of the Foraminiferan Reticulomyxa filosa.</title>
        <authorList>
            <person name="Glockner G."/>
            <person name="Hulsmann N."/>
            <person name="Schleicher M."/>
            <person name="Noegel A.A."/>
            <person name="Eichinger L."/>
            <person name="Gallinger C."/>
            <person name="Pawlowski J."/>
            <person name="Sierra R."/>
            <person name="Euteneuer U."/>
            <person name="Pillet L."/>
            <person name="Moustafa A."/>
            <person name="Platzer M."/>
            <person name="Groth M."/>
            <person name="Szafranski K."/>
            <person name="Schliwa M."/>
        </authorList>
    </citation>
    <scope>NUCLEOTIDE SEQUENCE [LARGE SCALE GENOMIC DNA]</scope>
</reference>
<feature type="region of interest" description="Disordered" evidence="1">
    <location>
        <begin position="1"/>
        <end position="71"/>
    </location>
</feature>
<dbReference type="EMBL" id="ASPP01005373">
    <property type="protein sequence ID" value="ETO30663.1"/>
    <property type="molecule type" value="Genomic_DNA"/>
</dbReference>
<feature type="compositionally biased region" description="Acidic residues" evidence="1">
    <location>
        <begin position="38"/>
        <end position="49"/>
    </location>
</feature>
<evidence type="ECO:0000313" key="4">
    <source>
        <dbReference type="Proteomes" id="UP000023152"/>
    </source>
</evidence>
<evidence type="ECO:0000313" key="3">
    <source>
        <dbReference type="EMBL" id="ETO30663.1"/>
    </source>
</evidence>
<feature type="compositionally biased region" description="Basic and acidic residues" evidence="1">
    <location>
        <begin position="10"/>
        <end position="30"/>
    </location>
</feature>
<feature type="transmembrane region" description="Helical" evidence="2">
    <location>
        <begin position="147"/>
        <end position="170"/>
    </location>
</feature>
<gene>
    <name evidence="3" type="ORF">RFI_06458</name>
</gene>
<dbReference type="AlphaFoldDB" id="X6NXQ4"/>
<keyword evidence="4" id="KW-1185">Reference proteome</keyword>
<sequence>MSTSPPARNTKGDSSHEEECYKHEDSRDARMASYNAREEEEEESNEDENNEAREENMEIDSDGYDTTLQMTDKKTQGGYDVNISRKRKDRTCRAEEKRVNSLIINEERQMSWQLFDCFGYWLSIVLILCCQIGRTNARKFQLKNKKILFVCKVIDKLGFFVALGWCFLFLKL</sequence>
<keyword evidence="2" id="KW-0812">Transmembrane</keyword>